<dbReference type="SUPFAM" id="SSF54427">
    <property type="entry name" value="NTF2-like"/>
    <property type="match status" value="1"/>
</dbReference>
<dbReference type="Pfam" id="PF14534">
    <property type="entry name" value="DUF4440"/>
    <property type="match status" value="1"/>
</dbReference>
<dbReference type="Gene3D" id="3.10.450.50">
    <property type="match status" value="1"/>
</dbReference>
<accession>A0ABV0FYJ7</accession>
<organism evidence="2 3">
    <name type="scientific">Roseateles paludis</name>
    <dbReference type="NCBI Taxonomy" id="3145238"/>
    <lineage>
        <taxon>Bacteria</taxon>
        <taxon>Pseudomonadati</taxon>
        <taxon>Pseudomonadota</taxon>
        <taxon>Betaproteobacteria</taxon>
        <taxon>Burkholderiales</taxon>
        <taxon>Sphaerotilaceae</taxon>
        <taxon>Roseateles</taxon>
    </lineage>
</organism>
<keyword evidence="3" id="KW-1185">Reference proteome</keyword>
<feature type="domain" description="DUF4440" evidence="1">
    <location>
        <begin position="60"/>
        <end position="166"/>
    </location>
</feature>
<evidence type="ECO:0000313" key="3">
    <source>
        <dbReference type="Proteomes" id="UP001495147"/>
    </source>
</evidence>
<sequence length="176" mass="19146">MLGGKSTPTATESAEGLALLAARRKSLVRALAAALVGAFVGLPAAADQAADSQADEVAQLRAQADRWDKAIVAKRRAGIEANMADDFRQIDGAGNIETKQSFVEGLIDPKLTIDPYTVEDFEVRLYGDVALLSGRTQMTGTYDGKLFTSHYRYIDIYVRRGRAWKIVSVQITKLPK</sequence>
<dbReference type="EMBL" id="JBDPZD010000002">
    <property type="protein sequence ID" value="MEO3690996.1"/>
    <property type="molecule type" value="Genomic_DNA"/>
</dbReference>
<evidence type="ECO:0000313" key="2">
    <source>
        <dbReference type="EMBL" id="MEO3690996.1"/>
    </source>
</evidence>
<dbReference type="InterPro" id="IPR027843">
    <property type="entry name" value="DUF4440"/>
</dbReference>
<evidence type="ECO:0000259" key="1">
    <source>
        <dbReference type="Pfam" id="PF14534"/>
    </source>
</evidence>
<name>A0ABV0FYJ7_9BURK</name>
<proteinExistence type="predicted"/>
<protein>
    <submittedName>
        <fullName evidence="2">Nuclear transport factor 2 family protein</fullName>
    </submittedName>
</protein>
<gene>
    <name evidence="2" type="ORF">ABDJ85_05895</name>
</gene>
<dbReference type="Proteomes" id="UP001495147">
    <property type="component" value="Unassembled WGS sequence"/>
</dbReference>
<dbReference type="InterPro" id="IPR032710">
    <property type="entry name" value="NTF2-like_dom_sf"/>
</dbReference>
<dbReference type="RefSeq" id="WP_347703840.1">
    <property type="nucleotide sequence ID" value="NZ_JBDPZD010000002.1"/>
</dbReference>
<reference evidence="2 3" key="1">
    <citation type="submission" date="2024-05" db="EMBL/GenBank/DDBJ databases">
        <title>Roseateles sp. DJS-2-20 16S ribosomal RNA gene Genome sequencing and assembly.</title>
        <authorList>
            <person name="Woo H."/>
        </authorList>
    </citation>
    <scope>NUCLEOTIDE SEQUENCE [LARGE SCALE GENOMIC DNA]</scope>
    <source>
        <strain evidence="2 3">DJS-2-20</strain>
    </source>
</reference>
<comment type="caution">
    <text evidence="2">The sequence shown here is derived from an EMBL/GenBank/DDBJ whole genome shotgun (WGS) entry which is preliminary data.</text>
</comment>